<dbReference type="AlphaFoldDB" id="A0A8K0EUR4"/>
<protein>
    <submittedName>
        <fullName evidence="1">Hypp3575 protein</fullName>
    </submittedName>
</protein>
<dbReference type="Proteomes" id="UP000838412">
    <property type="component" value="Chromosome 6"/>
</dbReference>
<reference evidence="1" key="1">
    <citation type="submission" date="2022-01" db="EMBL/GenBank/DDBJ databases">
        <authorList>
            <person name="Braso-Vives M."/>
        </authorList>
    </citation>
    <scope>NUCLEOTIDE SEQUENCE</scope>
</reference>
<proteinExistence type="predicted"/>
<evidence type="ECO:0000313" key="2">
    <source>
        <dbReference type="Proteomes" id="UP000838412"/>
    </source>
</evidence>
<evidence type="ECO:0000313" key="1">
    <source>
        <dbReference type="EMBL" id="CAH1266791.1"/>
    </source>
</evidence>
<gene>
    <name evidence="1" type="primary">Hypp3575</name>
    <name evidence="1" type="ORF">BLAG_LOCUS20331</name>
</gene>
<keyword evidence="2" id="KW-1185">Reference proteome</keyword>
<dbReference type="EMBL" id="OV696691">
    <property type="protein sequence ID" value="CAH1266791.1"/>
    <property type="molecule type" value="Genomic_DNA"/>
</dbReference>
<name>A0A8K0EUR4_BRALA</name>
<organism evidence="1 2">
    <name type="scientific">Branchiostoma lanceolatum</name>
    <name type="common">Common lancelet</name>
    <name type="synonym">Amphioxus lanceolatum</name>
    <dbReference type="NCBI Taxonomy" id="7740"/>
    <lineage>
        <taxon>Eukaryota</taxon>
        <taxon>Metazoa</taxon>
        <taxon>Chordata</taxon>
        <taxon>Cephalochordata</taxon>
        <taxon>Leptocardii</taxon>
        <taxon>Amphioxiformes</taxon>
        <taxon>Branchiostomatidae</taxon>
        <taxon>Branchiostoma</taxon>
    </lineage>
</organism>
<sequence length="108" mass="12316">MDKGPTIRDMLQLTESATYEEVYGAYSAFVQKNVNEDEHVKKLKPADKKSYYKKNTGTGEQFSKVSASFLSFMENHRNEDANPLDKGIYNVKAPSHWALALRRHCRGS</sequence>
<dbReference type="OrthoDB" id="10171243at2759"/>
<accession>A0A8K0EUR4</accession>